<dbReference type="HAMAP" id="MF_00287">
    <property type="entry name" value="BdbC"/>
    <property type="match status" value="1"/>
</dbReference>
<sequence length="207" mass="22410">MDARTIPDASADADLEATVEEWTRSPIDLVAAAGRHIALLVACVAMAGSLFFSEVLRWPPCVLCWYQRILMYPLALILAIGILRRDRGLHLYVLPFSLLGACVSLYHYVLTKTDWLPPPACTSGIPCTVDYLNWFGFINIPFLALTAFLIISVMLATWAAVVVPYDEDDAAVGVAPSRASMAERAGVAVIVVGVVLSFVLGSTLVQV</sequence>
<evidence type="ECO:0000256" key="11">
    <source>
        <dbReference type="ARBA" id="ARBA00023284"/>
    </source>
</evidence>
<proteinExistence type="inferred from homology"/>
<protein>
    <submittedName>
        <fullName evidence="13">Disulfide bond formation protein BdbC, competence-related</fullName>
    </submittedName>
</protein>
<feature type="transmembrane region" description="Helical" evidence="12">
    <location>
        <begin position="90"/>
        <end position="109"/>
    </location>
</feature>
<evidence type="ECO:0000256" key="8">
    <source>
        <dbReference type="ARBA" id="ARBA00023136"/>
    </source>
</evidence>
<keyword evidence="10" id="KW-0143">Chaperone</keyword>
<evidence type="ECO:0000256" key="7">
    <source>
        <dbReference type="ARBA" id="ARBA00023002"/>
    </source>
</evidence>
<dbReference type="PANTHER" id="PTHR43469">
    <property type="entry name" value="DISULFIDE FORMATION PROTEIN-RELATED"/>
    <property type="match status" value="1"/>
</dbReference>
<keyword evidence="9" id="KW-1015">Disulfide bond</keyword>
<name>A0A6J4JSP6_9CHLR</name>
<organism evidence="13">
    <name type="scientific">uncultured Chloroflexia bacterium</name>
    <dbReference type="NCBI Taxonomy" id="1672391"/>
    <lineage>
        <taxon>Bacteria</taxon>
        <taxon>Bacillati</taxon>
        <taxon>Chloroflexota</taxon>
        <taxon>Chloroflexia</taxon>
        <taxon>environmental samples</taxon>
    </lineage>
</organism>
<feature type="transmembrane region" description="Helical" evidence="12">
    <location>
        <begin position="185"/>
        <end position="205"/>
    </location>
</feature>
<accession>A0A6J4JSP6</accession>
<evidence type="ECO:0000256" key="10">
    <source>
        <dbReference type="ARBA" id="ARBA00023186"/>
    </source>
</evidence>
<dbReference type="NCBIfam" id="NF002849">
    <property type="entry name" value="PRK03113.1"/>
    <property type="match status" value="1"/>
</dbReference>
<evidence type="ECO:0000313" key="13">
    <source>
        <dbReference type="EMBL" id="CAA9286492.1"/>
    </source>
</evidence>
<keyword evidence="6 12" id="KW-1133">Transmembrane helix</keyword>
<keyword evidence="11" id="KW-0676">Redox-active center</keyword>
<dbReference type="GO" id="GO:0015035">
    <property type="term" value="F:protein-disulfide reductase activity"/>
    <property type="evidence" value="ECO:0007669"/>
    <property type="project" value="InterPro"/>
</dbReference>
<dbReference type="SUPFAM" id="SSF158442">
    <property type="entry name" value="DsbB-like"/>
    <property type="match status" value="1"/>
</dbReference>
<feature type="transmembrane region" description="Helical" evidence="12">
    <location>
        <begin position="33"/>
        <end position="53"/>
    </location>
</feature>
<dbReference type="InterPro" id="IPR003752">
    <property type="entry name" value="DiS_bond_form_DsbB/BdbC"/>
</dbReference>
<dbReference type="AlphaFoldDB" id="A0A6J4JSP6"/>
<dbReference type="GO" id="GO:0016020">
    <property type="term" value="C:membrane"/>
    <property type="evidence" value="ECO:0007669"/>
    <property type="project" value="UniProtKB-SubCell"/>
</dbReference>
<evidence type="ECO:0000256" key="3">
    <source>
        <dbReference type="ARBA" id="ARBA00022448"/>
    </source>
</evidence>
<evidence type="ECO:0000256" key="12">
    <source>
        <dbReference type="SAM" id="Phobius"/>
    </source>
</evidence>
<keyword evidence="4 12" id="KW-0812">Transmembrane</keyword>
<dbReference type="InterPro" id="IPR023380">
    <property type="entry name" value="DsbB-like_sf"/>
</dbReference>
<gene>
    <name evidence="13" type="ORF">AVDCRST_MAG26-3777</name>
</gene>
<evidence type="ECO:0000256" key="2">
    <source>
        <dbReference type="ARBA" id="ARBA00007602"/>
    </source>
</evidence>
<comment type="subcellular location">
    <subcellularLocation>
        <location evidence="1">Membrane</location>
        <topology evidence="1">Multi-pass membrane protein</topology>
    </subcellularLocation>
</comment>
<dbReference type="EMBL" id="CADCTK010000875">
    <property type="protein sequence ID" value="CAA9286492.1"/>
    <property type="molecule type" value="Genomic_DNA"/>
</dbReference>
<feature type="transmembrane region" description="Helical" evidence="12">
    <location>
        <begin position="140"/>
        <end position="165"/>
    </location>
</feature>
<evidence type="ECO:0000256" key="4">
    <source>
        <dbReference type="ARBA" id="ARBA00022692"/>
    </source>
</evidence>
<comment type="similarity">
    <text evidence="2">Belongs to the DsbB family. BdbC subfamily.</text>
</comment>
<reference evidence="13" key="1">
    <citation type="submission" date="2020-02" db="EMBL/GenBank/DDBJ databases">
        <authorList>
            <person name="Meier V. D."/>
        </authorList>
    </citation>
    <scope>NUCLEOTIDE SEQUENCE</scope>
    <source>
        <strain evidence="13">AVDCRST_MAG26</strain>
    </source>
</reference>
<evidence type="ECO:0000256" key="9">
    <source>
        <dbReference type="ARBA" id="ARBA00023157"/>
    </source>
</evidence>
<evidence type="ECO:0000256" key="5">
    <source>
        <dbReference type="ARBA" id="ARBA00022982"/>
    </source>
</evidence>
<keyword evidence="7" id="KW-0560">Oxidoreductase</keyword>
<feature type="transmembrane region" description="Helical" evidence="12">
    <location>
        <begin position="65"/>
        <end position="83"/>
    </location>
</feature>
<keyword evidence="8 12" id="KW-0472">Membrane</keyword>
<evidence type="ECO:0000256" key="1">
    <source>
        <dbReference type="ARBA" id="ARBA00004141"/>
    </source>
</evidence>
<dbReference type="Pfam" id="PF02600">
    <property type="entry name" value="DsbB"/>
    <property type="match status" value="1"/>
</dbReference>
<keyword evidence="5" id="KW-0249">Electron transport</keyword>
<dbReference type="PANTHER" id="PTHR43469:SF1">
    <property type="entry name" value="SPBETA PROPHAGE-DERIVED DISULFIDE BOND FORMATION PROTEIN B"/>
    <property type="match status" value="1"/>
</dbReference>
<evidence type="ECO:0000256" key="6">
    <source>
        <dbReference type="ARBA" id="ARBA00022989"/>
    </source>
</evidence>
<keyword evidence="3" id="KW-0813">Transport</keyword>
<dbReference type="InterPro" id="IPR012187">
    <property type="entry name" value="Disulphide_bond_form_BdbC"/>
</dbReference>
<dbReference type="Gene3D" id="1.20.1550.10">
    <property type="entry name" value="DsbB-like"/>
    <property type="match status" value="1"/>
</dbReference>
<dbReference type="GO" id="GO:0006457">
    <property type="term" value="P:protein folding"/>
    <property type="evidence" value="ECO:0007669"/>
    <property type="project" value="InterPro"/>
</dbReference>